<protein>
    <recommendedName>
        <fullName evidence="2">CIP2A N-terminal domain-containing protein</fullName>
    </recommendedName>
</protein>
<organism evidence="3">
    <name type="scientific">Timema poppense</name>
    <name type="common">Walking stick</name>
    <dbReference type="NCBI Taxonomy" id="170557"/>
    <lineage>
        <taxon>Eukaryota</taxon>
        <taxon>Metazoa</taxon>
        <taxon>Ecdysozoa</taxon>
        <taxon>Arthropoda</taxon>
        <taxon>Hexapoda</taxon>
        <taxon>Insecta</taxon>
        <taxon>Pterygota</taxon>
        <taxon>Neoptera</taxon>
        <taxon>Polyneoptera</taxon>
        <taxon>Phasmatodea</taxon>
        <taxon>Timematodea</taxon>
        <taxon>Timematoidea</taxon>
        <taxon>Timematidae</taxon>
        <taxon>Timema</taxon>
    </lineage>
</organism>
<dbReference type="SUPFAM" id="SSF48371">
    <property type="entry name" value="ARM repeat"/>
    <property type="match status" value="2"/>
</dbReference>
<dbReference type="Pfam" id="PF21044">
    <property type="entry name" value="CIP2A_N"/>
    <property type="match status" value="1"/>
</dbReference>
<dbReference type="PANTHER" id="PTHR23161">
    <property type="entry name" value="PROTEIN CIP2A"/>
    <property type="match status" value="1"/>
</dbReference>
<keyword evidence="1" id="KW-0175">Coiled coil</keyword>
<gene>
    <name evidence="3" type="ORF">TPSB3V08_LOCUS5622</name>
</gene>
<accession>A0A7R9D2F1</accession>
<dbReference type="InterPro" id="IPR042510">
    <property type="entry name" value="CIP2A"/>
</dbReference>
<dbReference type="InterPro" id="IPR016024">
    <property type="entry name" value="ARM-type_fold"/>
</dbReference>
<evidence type="ECO:0000256" key="1">
    <source>
        <dbReference type="SAM" id="Coils"/>
    </source>
</evidence>
<feature type="domain" description="CIP2A N-terminal" evidence="2">
    <location>
        <begin position="51"/>
        <end position="303"/>
    </location>
</feature>
<evidence type="ECO:0000313" key="3">
    <source>
        <dbReference type="EMBL" id="CAD7406879.1"/>
    </source>
</evidence>
<dbReference type="InterPro" id="IPR048701">
    <property type="entry name" value="CIP2A_N"/>
</dbReference>
<reference evidence="3" key="1">
    <citation type="submission" date="2020-11" db="EMBL/GenBank/DDBJ databases">
        <authorList>
            <person name="Tran Van P."/>
        </authorList>
    </citation>
    <scope>NUCLEOTIDE SEQUENCE</scope>
</reference>
<name>A0A7R9D2F1_TIMPO</name>
<dbReference type="Gene3D" id="1.25.10.10">
    <property type="entry name" value="Leucine-rich Repeat Variant"/>
    <property type="match status" value="1"/>
</dbReference>
<proteinExistence type="predicted"/>
<feature type="coiled-coil region" evidence="1">
    <location>
        <begin position="640"/>
        <end position="799"/>
    </location>
</feature>
<dbReference type="EMBL" id="OD003037">
    <property type="protein sequence ID" value="CAD7406879.1"/>
    <property type="molecule type" value="Genomic_DNA"/>
</dbReference>
<dbReference type="InterPro" id="IPR011989">
    <property type="entry name" value="ARM-like"/>
</dbReference>
<dbReference type="PANTHER" id="PTHR23161:SF2">
    <property type="entry name" value="PROTEIN CIP2A"/>
    <property type="match status" value="1"/>
</dbReference>
<evidence type="ECO:0000259" key="2">
    <source>
        <dbReference type="Pfam" id="PF21044"/>
    </source>
</evidence>
<dbReference type="AlphaFoldDB" id="A0A7R9D2F1"/>
<sequence>MRPSTWPGNVEPPCLNNLRDPPRWPHGLRRFSTAILGVTSDLSIFDPGSSIAAEFYVSLHELMAGLESRSGLMWSAISTLHHACRNPSARVALIHTYKYTPILTKLLGSHLIQEKRLRVLQLLQELTYGIRISWQEAHLPQLITTLTQWIEGNEKDVVGLALGVLVNLCYKNLPAVYTLMRSVDSKQFLRTILKLQGDNINTRVQVCKLLIILEHISGEIPDSEILNFVNMTYSTLGNAFKSLDVYHLKHVVDFFLDVQTNTHSRSVLLKYEKYVGDTSRLLELVNSSSEPECVSVLFEFLESLVMLQVPGLSSIYPDIVKEAMNWIPTNMACTKSLQLICTIAMETRKEACGSQEALWLRVLEQLDHGLSAVGCFLRRLAVSSGGWLFPQVIQKVFQPLLCTEVKSCDWLFPQAIVLQKVFQPLLCTEVKSGDNFFQSEVTALYVHSLDLMSDLASHDAQWLNLYSGLLQHKQVQMVLAVALYTGSEIIKKKVLSLTSTVGFPSESINSLAKSLCDLEPLVLIPSSGSSKSTTLFGEYNSASAHDMTPLFSLAQEGCLDQFIARLQEMAENNKISDISTSAVMELYEYKLASMSHSERALQSSLEAANTHSTHLQHRLAQLTAEISRRQQLLFHTQQCLEGLREEKAKLLQRINDLQEDKNKQLVIGNLTATIESLRKNLDEKKEELMESQQSNDELKRKNEEAVKEIQILQTNNKESTSKISELNKMLSKMEDRINKRERVIQEKDAEISKLSKNIEAFTAEVSNLNMFAKSQERRLNEKDAELNSVRVKLNELQRMRDVIFEISAGHKKVDK</sequence>